<dbReference type="STRING" id="200904.GCA_900168775_00791"/>
<dbReference type="PANTHER" id="PTHR42924">
    <property type="entry name" value="EXONUCLEASE"/>
    <property type="match status" value="1"/>
</dbReference>
<dbReference type="InterPro" id="IPR004013">
    <property type="entry name" value="PHP_dom"/>
</dbReference>
<dbReference type="EMBL" id="QNRI01000002">
    <property type="protein sequence ID" value="RBP00764.1"/>
    <property type="molecule type" value="Genomic_DNA"/>
</dbReference>
<organism evidence="2 3">
    <name type="scientific">Paraliobacillus ryukyuensis</name>
    <dbReference type="NCBI Taxonomy" id="200904"/>
    <lineage>
        <taxon>Bacteria</taxon>
        <taxon>Bacillati</taxon>
        <taxon>Bacillota</taxon>
        <taxon>Bacilli</taxon>
        <taxon>Bacillales</taxon>
        <taxon>Bacillaceae</taxon>
        <taxon>Paraliobacillus</taxon>
    </lineage>
</organism>
<dbReference type="GO" id="GO:0035312">
    <property type="term" value="F:5'-3' DNA exonuclease activity"/>
    <property type="evidence" value="ECO:0007669"/>
    <property type="project" value="TreeGrafter"/>
</dbReference>
<reference evidence="2 3" key="1">
    <citation type="submission" date="2018-06" db="EMBL/GenBank/DDBJ databases">
        <title>Genomic Encyclopedia of Type Strains, Phase IV (KMG-IV): sequencing the most valuable type-strain genomes for metagenomic binning, comparative biology and taxonomic classification.</title>
        <authorList>
            <person name="Goeker M."/>
        </authorList>
    </citation>
    <scope>NUCLEOTIDE SEQUENCE [LARGE SCALE GENOMIC DNA]</scope>
    <source>
        <strain evidence="2 3">DSM 15140</strain>
    </source>
</reference>
<dbReference type="PANTHER" id="PTHR42924:SF3">
    <property type="entry name" value="POLYMERASE_HISTIDINOL PHOSPHATASE N-TERMINAL DOMAIN-CONTAINING PROTEIN"/>
    <property type="match status" value="1"/>
</dbReference>
<name>A0A366EEC8_9BACI</name>
<dbReference type="Proteomes" id="UP000252254">
    <property type="component" value="Unassembled WGS sequence"/>
</dbReference>
<proteinExistence type="predicted"/>
<protein>
    <recommendedName>
        <fullName evidence="1">Polymerase/histidinol phosphatase N-terminal domain-containing protein</fullName>
    </recommendedName>
</protein>
<evidence type="ECO:0000313" key="3">
    <source>
        <dbReference type="Proteomes" id="UP000252254"/>
    </source>
</evidence>
<evidence type="ECO:0000313" key="2">
    <source>
        <dbReference type="EMBL" id="RBP00764.1"/>
    </source>
</evidence>
<evidence type="ECO:0000259" key="1">
    <source>
        <dbReference type="SMART" id="SM00481"/>
    </source>
</evidence>
<dbReference type="GO" id="GO:0004534">
    <property type="term" value="F:5'-3' RNA exonuclease activity"/>
    <property type="evidence" value="ECO:0007669"/>
    <property type="project" value="TreeGrafter"/>
</dbReference>
<dbReference type="InterPro" id="IPR016195">
    <property type="entry name" value="Pol/histidinol_Pase-like"/>
</dbReference>
<dbReference type="Gene3D" id="3.20.20.140">
    <property type="entry name" value="Metal-dependent hydrolases"/>
    <property type="match status" value="1"/>
</dbReference>
<sequence>MITIDLHSHVKISKKSDFMPDYFEEMIREAKQNGLASIAMTEHFNTRRFLDIYDYIDANFTYVDGYYFVHGVRVFPGIEVDVQEVGHILLIGDRNAILEVRAALEPYTEKRHFIPFAQLMDIAEHYELLKIGAHPFRESTPLTHLPKEQLQRLDAFDMNGKDLYAYGIEDYQARLNQFAEEIGLPIVGGSDTHQFLQYGAIMNEVGRDFRTVTELKAAIREGDYQVKLADDLYLKVKAATLVKKYMKRSLAAEQQTV</sequence>
<gene>
    <name evidence="2" type="ORF">DES48_102532</name>
</gene>
<dbReference type="AlphaFoldDB" id="A0A366EEC8"/>
<feature type="domain" description="Polymerase/histidinol phosphatase N-terminal" evidence="1">
    <location>
        <begin position="4"/>
        <end position="84"/>
    </location>
</feature>
<dbReference type="RefSeq" id="WP_342769930.1">
    <property type="nucleotide sequence ID" value="NZ_BAABQN010000002.1"/>
</dbReference>
<comment type="caution">
    <text evidence="2">The sequence shown here is derived from an EMBL/GenBank/DDBJ whole genome shotgun (WGS) entry which is preliminary data.</text>
</comment>
<dbReference type="InterPro" id="IPR052018">
    <property type="entry name" value="PHP_domain"/>
</dbReference>
<dbReference type="Pfam" id="PF02811">
    <property type="entry name" value="PHP"/>
    <property type="match status" value="1"/>
</dbReference>
<dbReference type="Pfam" id="PF13263">
    <property type="entry name" value="PHP_C"/>
    <property type="match status" value="1"/>
</dbReference>
<dbReference type="SMART" id="SM00481">
    <property type="entry name" value="POLIIIAc"/>
    <property type="match status" value="1"/>
</dbReference>
<dbReference type="CDD" id="cd07432">
    <property type="entry name" value="PHP_HisPPase"/>
    <property type="match status" value="1"/>
</dbReference>
<keyword evidence="3" id="KW-1185">Reference proteome</keyword>
<accession>A0A366EEC8</accession>
<dbReference type="SUPFAM" id="SSF89550">
    <property type="entry name" value="PHP domain-like"/>
    <property type="match status" value="1"/>
</dbReference>
<dbReference type="InterPro" id="IPR003141">
    <property type="entry name" value="Pol/His_phosphatase_N"/>
</dbReference>